<gene>
    <name evidence="1" type="ORF">AB0301_02490</name>
</gene>
<dbReference type="Proteomes" id="UP001553715">
    <property type="component" value="Unassembled WGS sequence"/>
</dbReference>
<name>A0ABV3LF07_9MICO</name>
<dbReference type="EMBL" id="JBFBMH010000002">
    <property type="protein sequence ID" value="MEW1973942.1"/>
    <property type="molecule type" value="Genomic_DNA"/>
</dbReference>
<proteinExistence type="predicted"/>
<organism evidence="1 2">
    <name type="scientific">Microbacterium profundi</name>
    <dbReference type="NCBI Taxonomy" id="450380"/>
    <lineage>
        <taxon>Bacteria</taxon>
        <taxon>Bacillati</taxon>
        <taxon>Actinomycetota</taxon>
        <taxon>Actinomycetes</taxon>
        <taxon>Micrococcales</taxon>
        <taxon>Microbacteriaceae</taxon>
        <taxon>Microbacterium</taxon>
    </lineage>
</organism>
<keyword evidence="2" id="KW-1185">Reference proteome</keyword>
<reference evidence="1 2" key="1">
    <citation type="submission" date="2024-06" db="EMBL/GenBank/DDBJ databases">
        <title>The Natural Products Discovery Center: Release of the First 8490 Sequenced Strains for Exploring Actinobacteria Biosynthetic Diversity.</title>
        <authorList>
            <person name="Kalkreuter E."/>
            <person name="Kautsar S.A."/>
            <person name="Yang D."/>
            <person name="Bader C.D."/>
            <person name="Teijaro C.N."/>
            <person name="Fluegel L."/>
            <person name="Davis C.M."/>
            <person name="Simpson J.R."/>
            <person name="Lauterbach L."/>
            <person name="Steele A.D."/>
            <person name="Gui C."/>
            <person name="Meng S."/>
            <person name="Li G."/>
            <person name="Viehrig K."/>
            <person name="Ye F."/>
            <person name="Su P."/>
            <person name="Kiefer A.F."/>
            <person name="Nichols A."/>
            <person name="Cepeda A.J."/>
            <person name="Yan W."/>
            <person name="Fan B."/>
            <person name="Jiang Y."/>
            <person name="Adhikari A."/>
            <person name="Zheng C.-J."/>
            <person name="Schuster L."/>
            <person name="Cowan T.M."/>
            <person name="Smanski M.J."/>
            <person name="Chevrette M.G."/>
            <person name="De Carvalho L.P.S."/>
            <person name="Shen B."/>
        </authorList>
    </citation>
    <scope>NUCLEOTIDE SEQUENCE [LARGE SCALE GENOMIC DNA]</scope>
    <source>
        <strain evidence="1 2">NPDC077434</strain>
    </source>
</reference>
<evidence type="ECO:0000313" key="2">
    <source>
        <dbReference type="Proteomes" id="UP001553715"/>
    </source>
</evidence>
<dbReference type="RefSeq" id="WP_033105952.1">
    <property type="nucleotide sequence ID" value="NZ_JAJVKR010000010.1"/>
</dbReference>
<comment type="caution">
    <text evidence="1">The sequence shown here is derived from an EMBL/GenBank/DDBJ whole genome shotgun (WGS) entry which is preliminary data.</text>
</comment>
<protein>
    <submittedName>
        <fullName evidence="1">Uncharacterized protein</fullName>
    </submittedName>
</protein>
<sequence length="191" mass="20851">MRDLVESSGASTGATYRVLEYLDREGLAGRNDDGLWDVHDWQRLLRSWAGDYSFLTENVVSRFIAPRGLAAFRGVLTQSEASYAVTGAAASEEWTSVAPTRSMFVYVEDAPLGAEAWGLRPTDAGVNVILLEPRKPNSVAFVGTGVLDDGVRRAAPVQVAADLLNGPGRDPQEGEELLRWMAENETAWRLP</sequence>
<evidence type="ECO:0000313" key="1">
    <source>
        <dbReference type="EMBL" id="MEW1973942.1"/>
    </source>
</evidence>
<accession>A0ABV3LF07</accession>